<feature type="transmembrane region" description="Helical" evidence="1">
    <location>
        <begin position="55"/>
        <end position="73"/>
    </location>
</feature>
<protein>
    <submittedName>
        <fullName evidence="3">HPP family protein</fullName>
    </submittedName>
</protein>
<sequence length="199" mass="21571">MVSKHVKRNYRIVRYVLYKETLLNTREHVWSFLGAFCGIGLLATCQGVWQDERLTVLLIGSFGASSVLVFGAIQSPYAQPRNLIGGHVLSAVIGVACQQLLGADTWYAAAFAVALAIIGMQYSKTVHPPGGATALIAVIGGPQIVAMGWWYVLMPVLVGALVLLVVALVFNNLTADRAYPTSGRFTRIIRRRQQGGRGE</sequence>
<comment type="caution">
    <text evidence="3">The sequence shown here is derived from an EMBL/GenBank/DDBJ whole genome shotgun (WGS) entry which is preliminary data.</text>
</comment>
<evidence type="ECO:0000313" key="4">
    <source>
        <dbReference type="Proteomes" id="UP000256779"/>
    </source>
</evidence>
<dbReference type="PANTHER" id="PTHR33741:SF5">
    <property type="entry name" value="TRANSMEMBRANE PROTEIN DDB_G0269096-RELATED"/>
    <property type="match status" value="1"/>
</dbReference>
<proteinExistence type="predicted"/>
<reference evidence="3 4" key="1">
    <citation type="submission" date="2018-07" db="EMBL/GenBank/DDBJ databases">
        <title>Genomic Encyclopedia of Type Strains, Phase IV (KMG-IV): sequencing the most valuable type-strain genomes for metagenomic binning, comparative biology and taxonomic classification.</title>
        <authorList>
            <person name="Goeker M."/>
        </authorList>
    </citation>
    <scope>NUCLEOTIDE SEQUENCE [LARGE SCALE GENOMIC DNA]</scope>
    <source>
        <strain evidence="3 4">DSM 4134</strain>
    </source>
</reference>
<feature type="domain" description="HPP transmembrane region" evidence="2">
    <location>
        <begin position="23"/>
        <end position="180"/>
    </location>
</feature>
<keyword evidence="4" id="KW-1185">Reference proteome</keyword>
<dbReference type="InterPro" id="IPR007065">
    <property type="entry name" value="HPP"/>
</dbReference>
<dbReference type="Proteomes" id="UP000256779">
    <property type="component" value="Unassembled WGS sequence"/>
</dbReference>
<dbReference type="OrthoDB" id="9811720at2"/>
<accession>A0A3D9KY55</accession>
<feature type="transmembrane region" description="Helical" evidence="1">
    <location>
        <begin position="29"/>
        <end position="49"/>
    </location>
</feature>
<dbReference type="RefSeq" id="WP_115870247.1">
    <property type="nucleotide sequence ID" value="NZ_QREG01000031.1"/>
</dbReference>
<keyword evidence="1" id="KW-0812">Transmembrane</keyword>
<dbReference type="InterPro" id="IPR058581">
    <property type="entry name" value="TM_HPP"/>
</dbReference>
<dbReference type="EMBL" id="QREG01000031">
    <property type="protein sequence ID" value="RED92289.1"/>
    <property type="molecule type" value="Genomic_DNA"/>
</dbReference>
<dbReference type="Pfam" id="PF04982">
    <property type="entry name" value="TM_HPP"/>
    <property type="match status" value="1"/>
</dbReference>
<organism evidence="3 4">
    <name type="scientific">Marinoscillum furvescens DSM 4134</name>
    <dbReference type="NCBI Taxonomy" id="1122208"/>
    <lineage>
        <taxon>Bacteria</taxon>
        <taxon>Pseudomonadati</taxon>
        <taxon>Bacteroidota</taxon>
        <taxon>Cytophagia</taxon>
        <taxon>Cytophagales</taxon>
        <taxon>Reichenbachiellaceae</taxon>
        <taxon>Marinoscillum</taxon>
    </lineage>
</organism>
<keyword evidence="1" id="KW-0472">Membrane</keyword>
<evidence type="ECO:0000256" key="1">
    <source>
        <dbReference type="SAM" id="Phobius"/>
    </source>
</evidence>
<feature type="transmembrane region" description="Helical" evidence="1">
    <location>
        <begin position="156"/>
        <end position="175"/>
    </location>
</feature>
<gene>
    <name evidence="3" type="ORF">C7460_1313</name>
</gene>
<evidence type="ECO:0000313" key="3">
    <source>
        <dbReference type="EMBL" id="RED92289.1"/>
    </source>
</evidence>
<keyword evidence="1" id="KW-1133">Transmembrane helix</keyword>
<dbReference type="PANTHER" id="PTHR33741">
    <property type="entry name" value="TRANSMEMBRANE PROTEIN DDB_G0269096-RELATED"/>
    <property type="match status" value="1"/>
</dbReference>
<dbReference type="AlphaFoldDB" id="A0A3D9KY55"/>
<evidence type="ECO:0000259" key="2">
    <source>
        <dbReference type="Pfam" id="PF04982"/>
    </source>
</evidence>
<name>A0A3D9KY55_MARFU</name>
<feature type="transmembrane region" description="Helical" evidence="1">
    <location>
        <begin position="107"/>
        <end position="123"/>
    </location>
</feature>